<feature type="non-terminal residue" evidence="3">
    <location>
        <position position="1"/>
    </location>
</feature>
<sequence length="552" mass="58663">DKEPDCEQQRYAGKCSTQLFQGLHTCMASCALCPALELAVRTSLNLTSQQLEIQITATTNSATPTKSTTSTTKPNAANDDAGCFDAADACDQWARSDPRVCQRLLAGQDLQRWWWVAVACRRTCGLCGEDGSSSTPTTTAAASSSELRKKEEEEEQNEGGAKAAAAEEGGGGAAGVPMLDAGIRARVHVQVGEGADGSPRVAVFEEVPPQPGACVDKQAGCREWAAGGECGGNPGFMSAACPAACHTCPQRVNLPHPLARVRLSNGVLMPAVGYGCAGLGEATRTTVGWALRAGYRHLDSAQAREWYREDLVGEAMWDFIAAAGAGGGGAVRREDIFVTSKLHPRHLGYETTLRQFNESLKDLRSPYVDLFLLHYAECWGGLCGGAVPAGDFLDSWRALEELYGRGLVRAIGVSNFSPEQLKRLLAAARVRPAVLQTHVDPLEPAVDLQTLCRTEGITLTAYSTLGTQYGGGGGGGNPVLGHPVLKAVGAEAGGRSAAAVSLRWALQQGLVVLPRSSNEGRIRDNLKLFDWELSEAQMRRLVGLRPMKEGET</sequence>
<dbReference type="PROSITE" id="PS00062">
    <property type="entry name" value="ALDOKETO_REDUCTASE_2"/>
    <property type="match status" value="1"/>
</dbReference>
<dbReference type="Pfam" id="PF00248">
    <property type="entry name" value="Aldo_ket_red"/>
    <property type="match status" value="1"/>
</dbReference>
<gene>
    <name evidence="3" type="ORF">Agub_g4489</name>
</gene>
<evidence type="ECO:0000259" key="2">
    <source>
        <dbReference type="PROSITE" id="PS51670"/>
    </source>
</evidence>
<dbReference type="PANTHER" id="PTHR43827">
    <property type="entry name" value="2,5-DIKETO-D-GLUCONIC ACID REDUCTASE"/>
    <property type="match status" value="1"/>
</dbReference>
<dbReference type="CDD" id="cd19071">
    <property type="entry name" value="AKR_AKR1-5-like"/>
    <property type="match status" value="1"/>
</dbReference>
<comment type="caution">
    <text evidence="3">The sequence shown here is derived from an EMBL/GenBank/DDBJ whole genome shotgun (WGS) entry which is preliminary data.</text>
</comment>
<dbReference type="Gene3D" id="3.20.20.100">
    <property type="entry name" value="NADP-dependent oxidoreductase domain"/>
    <property type="match status" value="1"/>
</dbReference>
<feature type="compositionally biased region" description="Low complexity" evidence="1">
    <location>
        <begin position="132"/>
        <end position="145"/>
    </location>
</feature>
<dbReference type="InterPro" id="IPR036812">
    <property type="entry name" value="NAD(P)_OxRdtase_dom_sf"/>
</dbReference>
<accession>A0AAD3DKS6</accession>
<reference evidence="3 4" key="1">
    <citation type="journal article" date="2021" name="Sci. Rep.">
        <title>Genome sequencing of the multicellular alga Astrephomene provides insights into convergent evolution of germ-soma differentiation.</title>
        <authorList>
            <person name="Yamashita S."/>
            <person name="Yamamoto K."/>
            <person name="Matsuzaki R."/>
            <person name="Suzuki S."/>
            <person name="Yamaguchi H."/>
            <person name="Hirooka S."/>
            <person name="Minakuchi Y."/>
            <person name="Miyagishima S."/>
            <person name="Kawachi M."/>
            <person name="Toyoda A."/>
            <person name="Nozaki H."/>
        </authorList>
    </citation>
    <scope>NUCLEOTIDE SEQUENCE [LARGE SCALE GENOMIC DNA]</scope>
    <source>
        <strain evidence="3 4">NIES-4017</strain>
    </source>
</reference>
<dbReference type="PANTHER" id="PTHR43827:SF8">
    <property type="entry name" value="ALDO_KETO REDUCTASE FAMILY PROTEIN"/>
    <property type="match status" value="1"/>
</dbReference>
<organism evidence="3 4">
    <name type="scientific">Astrephomene gubernaculifera</name>
    <dbReference type="NCBI Taxonomy" id="47775"/>
    <lineage>
        <taxon>Eukaryota</taxon>
        <taxon>Viridiplantae</taxon>
        <taxon>Chlorophyta</taxon>
        <taxon>core chlorophytes</taxon>
        <taxon>Chlorophyceae</taxon>
        <taxon>CS clade</taxon>
        <taxon>Chlamydomonadales</taxon>
        <taxon>Astrephomenaceae</taxon>
        <taxon>Astrephomene</taxon>
    </lineage>
</organism>
<dbReference type="GO" id="GO:0016491">
    <property type="term" value="F:oxidoreductase activity"/>
    <property type="evidence" value="ECO:0007669"/>
    <property type="project" value="InterPro"/>
</dbReference>
<keyword evidence="4" id="KW-1185">Reference proteome</keyword>
<protein>
    <recommendedName>
        <fullName evidence="2">ShKT domain-containing protein</fullName>
    </recommendedName>
</protein>
<dbReference type="AlphaFoldDB" id="A0AAD3DKS6"/>
<proteinExistence type="predicted"/>
<feature type="domain" description="ShKT" evidence="2">
    <location>
        <begin position="214"/>
        <end position="248"/>
    </location>
</feature>
<evidence type="ECO:0000256" key="1">
    <source>
        <dbReference type="SAM" id="MobiDB-lite"/>
    </source>
</evidence>
<evidence type="ECO:0000313" key="3">
    <source>
        <dbReference type="EMBL" id="GFR43408.1"/>
    </source>
</evidence>
<dbReference type="InterPro" id="IPR003582">
    <property type="entry name" value="ShKT_dom"/>
</dbReference>
<dbReference type="InterPro" id="IPR020471">
    <property type="entry name" value="AKR"/>
</dbReference>
<dbReference type="InterPro" id="IPR023210">
    <property type="entry name" value="NADP_OxRdtase_dom"/>
</dbReference>
<feature type="region of interest" description="Disordered" evidence="1">
    <location>
        <begin position="129"/>
        <end position="173"/>
    </location>
</feature>
<dbReference type="InterPro" id="IPR018170">
    <property type="entry name" value="Aldo/ket_reductase_CS"/>
</dbReference>
<dbReference type="SUPFAM" id="SSF51430">
    <property type="entry name" value="NAD(P)-linked oxidoreductase"/>
    <property type="match status" value="1"/>
</dbReference>
<evidence type="ECO:0000313" key="4">
    <source>
        <dbReference type="Proteomes" id="UP001054857"/>
    </source>
</evidence>
<name>A0AAD3DKS6_9CHLO</name>
<dbReference type="PROSITE" id="PS51670">
    <property type="entry name" value="SHKT"/>
    <property type="match status" value="2"/>
</dbReference>
<dbReference type="EMBL" id="BMAR01000005">
    <property type="protein sequence ID" value="GFR43408.1"/>
    <property type="molecule type" value="Genomic_DNA"/>
</dbReference>
<dbReference type="Pfam" id="PF01549">
    <property type="entry name" value="ShK"/>
    <property type="match status" value="1"/>
</dbReference>
<dbReference type="PRINTS" id="PR00069">
    <property type="entry name" value="ALDKETRDTASE"/>
</dbReference>
<feature type="domain" description="ShKT" evidence="2">
    <location>
        <begin position="83"/>
        <end position="127"/>
    </location>
</feature>
<dbReference type="SMART" id="SM00254">
    <property type="entry name" value="ShKT"/>
    <property type="match status" value="2"/>
</dbReference>
<dbReference type="Proteomes" id="UP001054857">
    <property type="component" value="Unassembled WGS sequence"/>
</dbReference>
<feature type="compositionally biased region" description="Low complexity" evidence="1">
    <location>
        <begin position="158"/>
        <end position="167"/>
    </location>
</feature>